<keyword evidence="4" id="KW-1185">Reference proteome</keyword>
<name>A0ABQ1EBZ2_9CLOT</name>
<dbReference type="PANTHER" id="PTHR11487">
    <property type="entry name" value="THIOESTERASE"/>
    <property type="match status" value="1"/>
</dbReference>
<sequence length="235" mass="27349">MKKTKLFCLPYAGGSATIYEKWKRYLHPSIELIGVEYGGRGRRFSDPLCDDFQKIVDDIFFIVKDKITEDSYSIFGHSMGALVAYELAYKIQQEDLPPPLHMFFSGKGAPQFSHRDKMIHNLDNHKFKEELLKLDGTPKEVLENDALMEIFLPILKSDFKAIEEYTYFEKDAPIDCNFTILYGKDEKMPLNKIAEWQTHTKNRCNFFSFSGGHFFLHDHSEDIVSLINNTIAYHR</sequence>
<proteinExistence type="inferred from homology"/>
<dbReference type="Proteomes" id="UP000663802">
    <property type="component" value="Unassembled WGS sequence"/>
</dbReference>
<dbReference type="PANTHER" id="PTHR11487:SF0">
    <property type="entry name" value="S-ACYL FATTY ACID SYNTHASE THIOESTERASE, MEDIUM CHAIN"/>
    <property type="match status" value="1"/>
</dbReference>
<evidence type="ECO:0000259" key="2">
    <source>
        <dbReference type="Pfam" id="PF00975"/>
    </source>
</evidence>
<dbReference type="RefSeq" id="WP_206870600.1">
    <property type="nucleotide sequence ID" value="NZ_BMBA01000002.1"/>
</dbReference>
<gene>
    <name evidence="3" type="ORF">CSC2_28740</name>
</gene>
<accession>A0ABQ1EBZ2</accession>
<dbReference type="InterPro" id="IPR029058">
    <property type="entry name" value="AB_hydrolase_fold"/>
</dbReference>
<dbReference type="SUPFAM" id="SSF53474">
    <property type="entry name" value="alpha/beta-Hydrolases"/>
    <property type="match status" value="1"/>
</dbReference>
<feature type="domain" description="Thioesterase" evidence="2">
    <location>
        <begin position="5"/>
        <end position="229"/>
    </location>
</feature>
<organism evidence="3 4">
    <name type="scientific">Clostridium zeae</name>
    <dbReference type="NCBI Taxonomy" id="2759022"/>
    <lineage>
        <taxon>Bacteria</taxon>
        <taxon>Bacillati</taxon>
        <taxon>Bacillota</taxon>
        <taxon>Clostridia</taxon>
        <taxon>Eubacteriales</taxon>
        <taxon>Clostridiaceae</taxon>
        <taxon>Clostridium</taxon>
    </lineage>
</organism>
<dbReference type="InterPro" id="IPR012223">
    <property type="entry name" value="TEII"/>
</dbReference>
<comment type="caution">
    <text evidence="3">The sequence shown here is derived from an EMBL/GenBank/DDBJ whole genome shotgun (WGS) entry which is preliminary data.</text>
</comment>
<dbReference type="Gene3D" id="3.40.50.1820">
    <property type="entry name" value="alpha/beta hydrolase"/>
    <property type="match status" value="1"/>
</dbReference>
<dbReference type="InterPro" id="IPR001031">
    <property type="entry name" value="Thioesterase"/>
</dbReference>
<evidence type="ECO:0000313" key="4">
    <source>
        <dbReference type="Proteomes" id="UP000663802"/>
    </source>
</evidence>
<dbReference type="Pfam" id="PF00975">
    <property type="entry name" value="Thioesterase"/>
    <property type="match status" value="1"/>
</dbReference>
<evidence type="ECO:0000313" key="3">
    <source>
        <dbReference type="EMBL" id="GFZ32348.1"/>
    </source>
</evidence>
<protein>
    <submittedName>
        <fullName evidence="3">Thioesterase</fullName>
    </submittedName>
</protein>
<dbReference type="EMBL" id="BMBA01000002">
    <property type="protein sequence ID" value="GFZ32348.1"/>
    <property type="molecule type" value="Genomic_DNA"/>
</dbReference>
<reference evidence="3 4" key="1">
    <citation type="journal article" date="2021" name="Int. J. Syst. Evol. Microbiol.">
        <title>Clostridium zeae sp. nov., isolated from corn silage.</title>
        <authorList>
            <person name="Kobayashi H."/>
            <person name="Tanizawa Y."/>
            <person name="Yagura M."/>
            <person name="Sakamoto M."/>
            <person name="Ohkuma M."/>
            <person name="Tohno M."/>
        </authorList>
    </citation>
    <scope>NUCLEOTIDE SEQUENCE [LARGE SCALE GENOMIC DNA]</scope>
    <source>
        <strain evidence="3 4">CSC2</strain>
    </source>
</reference>
<comment type="similarity">
    <text evidence="1">Belongs to the thioesterase family.</text>
</comment>
<evidence type="ECO:0000256" key="1">
    <source>
        <dbReference type="ARBA" id="ARBA00007169"/>
    </source>
</evidence>